<evidence type="ECO:0000313" key="2">
    <source>
        <dbReference type="EMBL" id="KAL0487297.1"/>
    </source>
</evidence>
<evidence type="ECO:0000313" key="3">
    <source>
        <dbReference type="Proteomes" id="UP001431209"/>
    </source>
</evidence>
<dbReference type="Gene3D" id="3.80.10.10">
    <property type="entry name" value="Ribonuclease Inhibitor"/>
    <property type="match status" value="1"/>
</dbReference>
<proteinExistence type="predicted"/>
<gene>
    <name evidence="2" type="ORF">AKO1_012185</name>
</gene>
<dbReference type="Proteomes" id="UP001431209">
    <property type="component" value="Unassembled WGS sequence"/>
</dbReference>
<accession>A0AAW2ZFB1</accession>
<dbReference type="AlphaFoldDB" id="A0AAW2ZFB1"/>
<comment type="caution">
    <text evidence="2">The sequence shown here is derived from an EMBL/GenBank/DDBJ whole genome shotgun (WGS) entry which is preliminary data.</text>
</comment>
<protein>
    <submittedName>
        <fullName evidence="2">Uncharacterized protein</fullName>
    </submittedName>
</protein>
<dbReference type="InterPro" id="IPR032675">
    <property type="entry name" value="LRR_dom_sf"/>
</dbReference>
<reference evidence="2 3" key="1">
    <citation type="submission" date="2024-03" db="EMBL/GenBank/DDBJ databases">
        <title>The Acrasis kona genome and developmental transcriptomes reveal deep origins of eukaryotic multicellular pathways.</title>
        <authorList>
            <person name="Sheikh S."/>
            <person name="Fu C.-J."/>
            <person name="Brown M.W."/>
            <person name="Baldauf S.L."/>
        </authorList>
    </citation>
    <scope>NUCLEOTIDE SEQUENCE [LARGE SCALE GENOMIC DNA]</scope>
    <source>
        <strain evidence="2 3">ATCC MYA-3509</strain>
    </source>
</reference>
<dbReference type="EMBL" id="JAOPGA020001330">
    <property type="protein sequence ID" value="KAL0487297.1"/>
    <property type="molecule type" value="Genomic_DNA"/>
</dbReference>
<organism evidence="2 3">
    <name type="scientific">Acrasis kona</name>
    <dbReference type="NCBI Taxonomy" id="1008807"/>
    <lineage>
        <taxon>Eukaryota</taxon>
        <taxon>Discoba</taxon>
        <taxon>Heterolobosea</taxon>
        <taxon>Tetramitia</taxon>
        <taxon>Eutetramitia</taxon>
        <taxon>Acrasidae</taxon>
        <taxon>Acrasis</taxon>
    </lineage>
</organism>
<keyword evidence="3" id="KW-1185">Reference proteome</keyword>
<dbReference type="SUPFAM" id="SSF52047">
    <property type="entry name" value="RNI-like"/>
    <property type="match status" value="1"/>
</dbReference>
<evidence type="ECO:0000256" key="1">
    <source>
        <dbReference type="SAM" id="MobiDB-lite"/>
    </source>
</evidence>
<name>A0AAW2ZFB1_9EUKA</name>
<feature type="compositionally biased region" description="Polar residues" evidence="1">
    <location>
        <begin position="101"/>
        <end position="116"/>
    </location>
</feature>
<sequence length="263" mass="30171">MPITMAKRIAKLKGIESEKHRHLSTSSTLGAVLVQDYFKDSPLPVLADTLEEVFLRKDGDVDKSIEAFNQIKDMNCTIIFDNETSEEGYNIVNVRHRRRGSQPQQPEEIATPSNIGEPQEEEKVDAEKALLVREMEIEQLESRIRDNDPLLDILKLSSKNLQDEEFEHLCDALRHNYVILELNISDNQSITDHCSRSLSRLLLENKILKKIYLGGTSIKKFDEILDSLNRNMSVIDMELSEYASDEDFAVMDQYLDRNENLAS</sequence>
<feature type="region of interest" description="Disordered" evidence="1">
    <location>
        <begin position="97"/>
        <end position="122"/>
    </location>
</feature>